<protein>
    <submittedName>
        <fullName evidence="1">Uncharacterized protein</fullName>
    </submittedName>
</protein>
<proteinExistence type="predicted"/>
<reference evidence="1" key="1">
    <citation type="submission" date="2014-11" db="EMBL/GenBank/DDBJ databases">
        <authorList>
            <person name="Amaro Gonzalez C."/>
        </authorList>
    </citation>
    <scope>NUCLEOTIDE SEQUENCE</scope>
</reference>
<organism evidence="1">
    <name type="scientific">Anguilla anguilla</name>
    <name type="common">European freshwater eel</name>
    <name type="synonym">Muraena anguilla</name>
    <dbReference type="NCBI Taxonomy" id="7936"/>
    <lineage>
        <taxon>Eukaryota</taxon>
        <taxon>Metazoa</taxon>
        <taxon>Chordata</taxon>
        <taxon>Craniata</taxon>
        <taxon>Vertebrata</taxon>
        <taxon>Euteleostomi</taxon>
        <taxon>Actinopterygii</taxon>
        <taxon>Neopterygii</taxon>
        <taxon>Teleostei</taxon>
        <taxon>Anguilliformes</taxon>
        <taxon>Anguillidae</taxon>
        <taxon>Anguilla</taxon>
    </lineage>
</organism>
<dbReference type="EMBL" id="GBXM01094166">
    <property type="protein sequence ID" value="JAH14411.1"/>
    <property type="molecule type" value="Transcribed_RNA"/>
</dbReference>
<name>A0A0E9QC15_ANGAN</name>
<dbReference type="AlphaFoldDB" id="A0A0E9QC15"/>
<evidence type="ECO:0000313" key="1">
    <source>
        <dbReference type="EMBL" id="JAH14411.1"/>
    </source>
</evidence>
<accession>A0A0E9QC15</accession>
<sequence>MGVTPRGVFTNSCVQWNQHDTEVFLNTPMLTARMPSPL</sequence>
<reference evidence="1" key="2">
    <citation type="journal article" date="2015" name="Fish Shellfish Immunol.">
        <title>Early steps in the European eel (Anguilla anguilla)-Vibrio vulnificus interaction in the gills: Role of the RtxA13 toxin.</title>
        <authorList>
            <person name="Callol A."/>
            <person name="Pajuelo D."/>
            <person name="Ebbesson L."/>
            <person name="Teles M."/>
            <person name="MacKenzie S."/>
            <person name="Amaro C."/>
        </authorList>
    </citation>
    <scope>NUCLEOTIDE SEQUENCE</scope>
</reference>